<evidence type="ECO:0000313" key="1">
    <source>
        <dbReference type="EMBL" id="MBB5074975.1"/>
    </source>
</evidence>
<name>A0A7W7ZX77_9ACTN</name>
<keyword evidence="2" id="KW-1185">Reference proteome</keyword>
<reference evidence="1 2" key="1">
    <citation type="submission" date="2020-08" db="EMBL/GenBank/DDBJ databases">
        <title>Genomic Encyclopedia of Type Strains, Phase IV (KMG-IV): sequencing the most valuable type-strain genomes for metagenomic binning, comparative biology and taxonomic classification.</title>
        <authorList>
            <person name="Goeker M."/>
        </authorList>
    </citation>
    <scope>NUCLEOTIDE SEQUENCE [LARGE SCALE GENOMIC DNA]</scope>
    <source>
        <strain evidence="1 2">DSM 45385</strain>
    </source>
</reference>
<gene>
    <name evidence="1" type="ORF">HNR40_000421</name>
</gene>
<organism evidence="1 2">
    <name type="scientific">Nonomuraea endophytica</name>
    <dbReference type="NCBI Taxonomy" id="714136"/>
    <lineage>
        <taxon>Bacteria</taxon>
        <taxon>Bacillati</taxon>
        <taxon>Actinomycetota</taxon>
        <taxon>Actinomycetes</taxon>
        <taxon>Streptosporangiales</taxon>
        <taxon>Streptosporangiaceae</taxon>
        <taxon>Nonomuraea</taxon>
    </lineage>
</organism>
<sequence length="179" mass="20534">MPTFHDLASWVGAQRVIRANRTAIADWQIPESQKLTLISTGIPIVDQLIEHVDFQPEPHPTLTTTSEPLYRLTRNHHGDIKPGLTWSFGTQPNTGIVYYVLPGGDAWFANSTIDLWLRTLHHYGRHVSQSPILNDPDEHEDEALTELQRLADELKAIDPPAFDSYQGFIWAEFLDRWLW</sequence>
<proteinExistence type="predicted"/>
<dbReference type="InterPro" id="IPR025851">
    <property type="entry name" value="SUKH-4"/>
</dbReference>
<accession>A0A7W7ZX77</accession>
<comment type="caution">
    <text evidence="1">The sequence shown here is derived from an EMBL/GenBank/DDBJ whole genome shotgun (WGS) entry which is preliminary data.</text>
</comment>
<dbReference type="Proteomes" id="UP000568380">
    <property type="component" value="Unassembled WGS sequence"/>
</dbReference>
<dbReference type="Pfam" id="PF14435">
    <property type="entry name" value="SUKH-4"/>
    <property type="match status" value="1"/>
</dbReference>
<dbReference type="AlphaFoldDB" id="A0A7W7ZX77"/>
<dbReference type="EMBL" id="JACHIN010000001">
    <property type="protein sequence ID" value="MBB5074975.1"/>
    <property type="molecule type" value="Genomic_DNA"/>
</dbReference>
<evidence type="ECO:0000313" key="2">
    <source>
        <dbReference type="Proteomes" id="UP000568380"/>
    </source>
</evidence>
<dbReference type="RefSeq" id="WP_184957945.1">
    <property type="nucleotide sequence ID" value="NZ_JACHIN010000001.1"/>
</dbReference>
<protein>
    <recommendedName>
        <fullName evidence="3">SUKH-4 immunity protein</fullName>
    </recommendedName>
</protein>
<evidence type="ECO:0008006" key="3">
    <source>
        <dbReference type="Google" id="ProtNLM"/>
    </source>
</evidence>